<keyword evidence="1" id="KW-0496">Mitochondrion</keyword>
<sequence length="81" mass="9291">MRVFQTKRRTGSTCWALVLRQPPGGRIARFAELSKQPSWINVRTLDWRFRDSRFVNAANASPCTAAIWFDDRSLHDGTGHT</sequence>
<dbReference type="AlphaFoldDB" id="A0A3P3YAX8"/>
<name>A0A3P3YAX8_PLABS</name>
<accession>A0A3P3YAX8</accession>
<gene>
    <name evidence="1" type="ORF">PLBR_LOCUS4533</name>
</gene>
<geneLocation type="mitochondrion" evidence="1"/>
<protein>
    <submittedName>
        <fullName evidence="1">Uncharacterized protein</fullName>
    </submittedName>
</protein>
<reference evidence="1 2" key="1">
    <citation type="submission" date="2018-03" db="EMBL/GenBank/DDBJ databases">
        <authorList>
            <person name="Fogelqvist J."/>
        </authorList>
    </citation>
    <scope>NUCLEOTIDE SEQUENCE [LARGE SCALE GENOMIC DNA]</scope>
</reference>
<proteinExistence type="predicted"/>
<dbReference type="Proteomes" id="UP000290189">
    <property type="component" value="Unassembled WGS sequence"/>
</dbReference>
<evidence type="ECO:0000313" key="1">
    <source>
        <dbReference type="EMBL" id="SPQ97318.1"/>
    </source>
</evidence>
<organism evidence="1 2">
    <name type="scientific">Plasmodiophora brassicae</name>
    <name type="common">Clubroot disease agent</name>
    <dbReference type="NCBI Taxonomy" id="37360"/>
    <lineage>
        <taxon>Eukaryota</taxon>
        <taxon>Sar</taxon>
        <taxon>Rhizaria</taxon>
        <taxon>Endomyxa</taxon>
        <taxon>Phytomyxea</taxon>
        <taxon>Plasmodiophorida</taxon>
        <taxon>Plasmodiophoridae</taxon>
        <taxon>Plasmodiophora</taxon>
    </lineage>
</organism>
<evidence type="ECO:0000313" key="2">
    <source>
        <dbReference type="Proteomes" id="UP000290189"/>
    </source>
</evidence>
<dbReference type="EMBL" id="OVEO01000007">
    <property type="protein sequence ID" value="SPQ97318.1"/>
    <property type="molecule type" value="Genomic_DNA"/>
</dbReference>